<evidence type="ECO:0000256" key="1">
    <source>
        <dbReference type="ARBA" id="ARBA00022676"/>
    </source>
</evidence>
<dbReference type="STRING" id="1742972.COMA1_30026"/>
<dbReference type="AlphaFoldDB" id="A0A0S4LKC9"/>
<keyword evidence="6" id="KW-1185">Reference proteome</keyword>
<evidence type="ECO:0000259" key="3">
    <source>
        <dbReference type="Pfam" id="PF00534"/>
    </source>
</evidence>
<protein>
    <submittedName>
        <fullName evidence="5">Putative GDP-mannose-dependent alpha-(1-6)-phosphatidylinositol monomannoside mannosyltransferase</fullName>
        <ecNumber evidence="5">2.4.1.57</ecNumber>
    </submittedName>
</protein>
<dbReference type="GO" id="GO:0016757">
    <property type="term" value="F:glycosyltransferase activity"/>
    <property type="evidence" value="ECO:0007669"/>
    <property type="project" value="UniProtKB-KW"/>
</dbReference>
<dbReference type="Gene3D" id="3.40.50.2000">
    <property type="entry name" value="Glycogen Phosphorylase B"/>
    <property type="match status" value="2"/>
</dbReference>
<dbReference type="EC" id="2.4.1.57" evidence="5"/>
<evidence type="ECO:0000313" key="6">
    <source>
        <dbReference type="Proteomes" id="UP000199032"/>
    </source>
</evidence>
<dbReference type="InterPro" id="IPR028098">
    <property type="entry name" value="Glyco_trans_4-like_N"/>
</dbReference>
<gene>
    <name evidence="5" type="ORF">COMA1_30026</name>
</gene>
<dbReference type="EMBL" id="CZQA01000009">
    <property type="protein sequence ID" value="CUS36379.1"/>
    <property type="molecule type" value="Genomic_DNA"/>
</dbReference>
<feature type="domain" description="Glycosyl transferase family 1" evidence="3">
    <location>
        <begin position="179"/>
        <end position="344"/>
    </location>
</feature>
<sequence length="376" mass="41022">MPAKVMLLAIGLGVGGTETHILELASRLDRSRFTVTVCTFKPGGIMAQELQKRGVRVLSLDGAGKLDARVILRLFKLLRVEQPDVVQAFLFWANAAARACGRILRAFPVISSYHDEIVSEGWWVRLVDRLTLNWTDRIVCCSGAVSRSVVSRIGGQIEHCDIIPFGVNTDQFEPTAAATRRELGLRDDGAVIGTVCRLVEPKKGLRSLLQAMAELARRYGQPPCQLLIVGDGPSRHELEVLREQLGLCSWVVFTGSRRDIPRVLHALDAFVLPSLYEGFGIAILEAMAAGKPVIATAVGGIPEFVLPDETGLLVEPGNVDALADAIDRLLRDPQLAHTMGTKGKMRARESYHISKVVRQHEEVYAACLAQTSCGSV</sequence>
<dbReference type="PANTHER" id="PTHR12526:SF510">
    <property type="entry name" value="D-INOSITOL 3-PHOSPHATE GLYCOSYLTRANSFERASE"/>
    <property type="match status" value="1"/>
</dbReference>
<feature type="domain" description="Glycosyltransferase subfamily 4-like N-terminal" evidence="4">
    <location>
        <begin position="14"/>
        <end position="171"/>
    </location>
</feature>
<proteinExistence type="predicted"/>
<dbReference type="SUPFAM" id="SSF53756">
    <property type="entry name" value="UDP-Glycosyltransferase/glycogen phosphorylase"/>
    <property type="match status" value="1"/>
</dbReference>
<keyword evidence="1 5" id="KW-0328">Glycosyltransferase</keyword>
<dbReference type="InterPro" id="IPR001296">
    <property type="entry name" value="Glyco_trans_1"/>
</dbReference>
<reference evidence="5 6" key="1">
    <citation type="submission" date="2015-10" db="EMBL/GenBank/DDBJ databases">
        <authorList>
            <person name="Gilbert D.G."/>
        </authorList>
    </citation>
    <scope>NUCLEOTIDE SEQUENCE [LARGE SCALE GENOMIC DNA]</scope>
    <source>
        <strain evidence="5">COMA1</strain>
    </source>
</reference>
<dbReference type="RefSeq" id="WP_090748939.1">
    <property type="nucleotide sequence ID" value="NZ_CZQA01000009.1"/>
</dbReference>
<organism evidence="5 6">
    <name type="scientific">Candidatus Nitrospira nitrosa</name>
    <dbReference type="NCBI Taxonomy" id="1742972"/>
    <lineage>
        <taxon>Bacteria</taxon>
        <taxon>Pseudomonadati</taxon>
        <taxon>Nitrospirota</taxon>
        <taxon>Nitrospiria</taxon>
        <taxon>Nitrospirales</taxon>
        <taxon>Nitrospiraceae</taxon>
        <taxon>Nitrospira</taxon>
    </lineage>
</organism>
<evidence type="ECO:0000313" key="5">
    <source>
        <dbReference type="EMBL" id="CUS36379.1"/>
    </source>
</evidence>
<dbReference type="Proteomes" id="UP000199032">
    <property type="component" value="Unassembled WGS sequence"/>
</dbReference>
<dbReference type="Pfam" id="PF13439">
    <property type="entry name" value="Glyco_transf_4"/>
    <property type="match status" value="1"/>
</dbReference>
<dbReference type="Pfam" id="PF00534">
    <property type="entry name" value="Glycos_transf_1"/>
    <property type="match status" value="1"/>
</dbReference>
<evidence type="ECO:0000256" key="2">
    <source>
        <dbReference type="ARBA" id="ARBA00022679"/>
    </source>
</evidence>
<dbReference type="PANTHER" id="PTHR12526">
    <property type="entry name" value="GLYCOSYLTRANSFERASE"/>
    <property type="match status" value="1"/>
</dbReference>
<name>A0A0S4LKC9_9BACT</name>
<keyword evidence="2 5" id="KW-0808">Transferase</keyword>
<dbReference type="OrthoDB" id="9814612at2"/>
<accession>A0A0S4LKC9</accession>
<evidence type="ECO:0000259" key="4">
    <source>
        <dbReference type="Pfam" id="PF13439"/>
    </source>
</evidence>